<feature type="compositionally biased region" description="Polar residues" evidence="1">
    <location>
        <begin position="39"/>
        <end position="57"/>
    </location>
</feature>
<dbReference type="OrthoDB" id="3039988at2759"/>
<organism evidence="2 3">
    <name type="scientific">Haemaphysalis longicornis</name>
    <name type="common">Bush tick</name>
    <dbReference type="NCBI Taxonomy" id="44386"/>
    <lineage>
        <taxon>Eukaryota</taxon>
        <taxon>Metazoa</taxon>
        <taxon>Ecdysozoa</taxon>
        <taxon>Arthropoda</taxon>
        <taxon>Chelicerata</taxon>
        <taxon>Arachnida</taxon>
        <taxon>Acari</taxon>
        <taxon>Parasitiformes</taxon>
        <taxon>Ixodida</taxon>
        <taxon>Ixodoidea</taxon>
        <taxon>Ixodidae</taxon>
        <taxon>Haemaphysalinae</taxon>
        <taxon>Haemaphysalis</taxon>
    </lineage>
</organism>
<keyword evidence="3" id="KW-1185">Reference proteome</keyword>
<proteinExistence type="predicted"/>
<gene>
    <name evidence="2" type="ORF">HPB48_009571</name>
</gene>
<feature type="compositionally biased region" description="Low complexity" evidence="1">
    <location>
        <begin position="531"/>
        <end position="542"/>
    </location>
</feature>
<dbReference type="AlphaFoldDB" id="A0A9J6FBS0"/>
<accession>A0A9J6FBS0</accession>
<feature type="compositionally biased region" description="Basic and acidic residues" evidence="1">
    <location>
        <begin position="277"/>
        <end position="290"/>
    </location>
</feature>
<protein>
    <submittedName>
        <fullName evidence="2">Uncharacterized protein</fullName>
    </submittedName>
</protein>
<evidence type="ECO:0000256" key="1">
    <source>
        <dbReference type="SAM" id="MobiDB-lite"/>
    </source>
</evidence>
<dbReference type="VEuPathDB" id="VectorBase:HLOH_046225"/>
<dbReference type="Proteomes" id="UP000821853">
    <property type="component" value="Chromosome 1"/>
</dbReference>
<feature type="region of interest" description="Disordered" evidence="1">
    <location>
        <begin position="719"/>
        <end position="740"/>
    </location>
</feature>
<feature type="region of interest" description="Disordered" evidence="1">
    <location>
        <begin position="1"/>
        <end position="23"/>
    </location>
</feature>
<evidence type="ECO:0000313" key="2">
    <source>
        <dbReference type="EMBL" id="KAH9360032.1"/>
    </source>
</evidence>
<sequence>MNAELQKAVGEGTSRPYPPPADLSYDEVFPTLCEEKPSWGNQWNHRMTRSRNGSISGTVGKGMKHPGPSKPQDGESRKGGVPGAGPKGVRRLGPAEPQDGEVFSRRHCWSSWKQREAPRASGTTGGSTSVAVPTGMTLPRPSEPLDGEVLSTLPEQEASPEQWSAACGVLGKRNHRMMRCLPPSPRREPLSGNDLAGAGEWATFRAGVMRDSQATSEDHSLTVPAAGRERNVSLDPVQHQRTCVCTRGELSSSSSFHSATPRPQKLMGQPQKNGRAAHPEDEVMDMRDVPEDPPPEEKDENAHIPWIEVIQAGHVARKPKTLTLPADDYKLAIRPRNGLQLSKVSPMHLRKAIAREATLNSINKLAVGSNTFEVSSIGVSPDNSCKGVIYNIGLNYTPKEVQDAIVAPNHELLTCKRMGNTGPFLLTFKGKKWATEADVCPNQPKTPKCKTCGSALSSNQHEVPPKVPSLHRRPHHSVQGVPTAVPASCESAEARATRTTPVPDPKRGEAAPDDQAGVGVAARCCSESKSRASFRGRSSSGKRGNREGSQNSQTSLHQASWARIVYPKAYNSHTPTEERLLDENAMLRAEIAAMRAGVVAMKEELNNYRKASNSVNAQIPSPEQRKRAVIIPPQAAENPSQPKNLLQPDNTSNIIFPQYAMEEQAQGNVARAVNALQAAQSAQSLQIMETLKKITSHLTRLQGRVDALKEADFNARTRKTTKTDNANPTCLSSPMNHPPI</sequence>
<evidence type="ECO:0000313" key="3">
    <source>
        <dbReference type="Proteomes" id="UP000821853"/>
    </source>
</evidence>
<feature type="region of interest" description="Disordered" evidence="1">
    <location>
        <begin position="250"/>
        <end position="300"/>
    </location>
</feature>
<reference evidence="2 3" key="1">
    <citation type="journal article" date="2020" name="Cell">
        <title>Large-Scale Comparative Analyses of Tick Genomes Elucidate Their Genetic Diversity and Vector Capacities.</title>
        <authorList>
            <consortium name="Tick Genome and Microbiome Consortium (TIGMIC)"/>
            <person name="Jia N."/>
            <person name="Wang J."/>
            <person name="Shi W."/>
            <person name="Du L."/>
            <person name="Sun Y."/>
            <person name="Zhan W."/>
            <person name="Jiang J.F."/>
            <person name="Wang Q."/>
            <person name="Zhang B."/>
            <person name="Ji P."/>
            <person name="Bell-Sakyi L."/>
            <person name="Cui X.M."/>
            <person name="Yuan T.T."/>
            <person name="Jiang B.G."/>
            <person name="Yang W.F."/>
            <person name="Lam T.T."/>
            <person name="Chang Q.C."/>
            <person name="Ding S.J."/>
            <person name="Wang X.J."/>
            <person name="Zhu J.G."/>
            <person name="Ruan X.D."/>
            <person name="Zhao L."/>
            <person name="Wei J.T."/>
            <person name="Ye R.Z."/>
            <person name="Que T.C."/>
            <person name="Du C.H."/>
            <person name="Zhou Y.H."/>
            <person name="Cheng J.X."/>
            <person name="Dai P.F."/>
            <person name="Guo W.B."/>
            <person name="Han X.H."/>
            <person name="Huang E.J."/>
            <person name="Li L.F."/>
            <person name="Wei W."/>
            <person name="Gao Y.C."/>
            <person name="Liu J.Z."/>
            <person name="Shao H.Z."/>
            <person name="Wang X."/>
            <person name="Wang C.C."/>
            <person name="Yang T.C."/>
            <person name="Huo Q.B."/>
            <person name="Li W."/>
            <person name="Chen H.Y."/>
            <person name="Chen S.E."/>
            <person name="Zhou L.G."/>
            <person name="Ni X.B."/>
            <person name="Tian J.H."/>
            <person name="Sheng Y."/>
            <person name="Liu T."/>
            <person name="Pan Y.S."/>
            <person name="Xia L.Y."/>
            <person name="Li J."/>
            <person name="Zhao F."/>
            <person name="Cao W.C."/>
        </authorList>
    </citation>
    <scope>NUCLEOTIDE SEQUENCE [LARGE SCALE GENOMIC DNA]</scope>
    <source>
        <strain evidence="2">HaeL-2018</strain>
    </source>
</reference>
<comment type="caution">
    <text evidence="2">The sequence shown here is derived from an EMBL/GenBank/DDBJ whole genome shotgun (WGS) entry which is preliminary data.</text>
</comment>
<dbReference type="EMBL" id="JABSTR010000001">
    <property type="protein sequence ID" value="KAH9360032.1"/>
    <property type="molecule type" value="Genomic_DNA"/>
</dbReference>
<feature type="region of interest" description="Disordered" evidence="1">
    <location>
        <begin position="35"/>
        <end position="147"/>
    </location>
</feature>
<name>A0A9J6FBS0_HAELO</name>
<feature type="compositionally biased region" description="Polar residues" evidence="1">
    <location>
        <begin position="723"/>
        <end position="740"/>
    </location>
</feature>
<feature type="region of interest" description="Disordered" evidence="1">
    <location>
        <begin position="451"/>
        <end position="557"/>
    </location>
</feature>